<dbReference type="AlphaFoldDB" id="A0A3D2X3G2"/>
<evidence type="ECO:0000256" key="1">
    <source>
        <dbReference type="SAM" id="MobiDB-lite"/>
    </source>
</evidence>
<evidence type="ECO:0000313" key="4">
    <source>
        <dbReference type="Proteomes" id="UP000262969"/>
    </source>
</evidence>
<sequence>MRHRFRRYELIFYRIILTCCIIVASFIIFRGIVVFASEQMTSVAKKAGVSFIESLYLNATSSCNELFGYVKRDEVSDTTLLHTVAEDFSINYYASHQGKQVFHEQREEEDINYQDTLEYVNLADYKENMDEDYRDTSKEEQLAWSQHVSDGSNSSMEELAEEENRNYSSDSLNGNDIFDKEDDTTDQKLIIEYKTGDVSRLPDYNSSQVNNQTLPGFNEPAISVSNLIKSNYSLEKLSDLNYLIDNFYIVDTSTTVIKSLFNANELLKKNMTIKKRTDAPQILIYHTHASETYIDSKAGVQADTVVGAGNYLTELLEKMGYVVYHDKTAYDKKANGENNRNFAYSTARPNIEKILAENPSIEVVIDLHRDSGPKRLATVNGKDACQIMFFNGLSRDKNGPIDRLNNPNLKDNLAFSLQAALVGRNLYPGFVHRNYLKNWRYNQHLAKRYLLIECGTENNTVQEAYNAMEPLSVILNQLLSNP</sequence>
<feature type="region of interest" description="Disordered" evidence="1">
    <location>
        <begin position="133"/>
        <end position="179"/>
    </location>
</feature>
<evidence type="ECO:0008006" key="5">
    <source>
        <dbReference type="Google" id="ProtNLM"/>
    </source>
</evidence>
<evidence type="ECO:0000313" key="3">
    <source>
        <dbReference type="EMBL" id="HCL01681.1"/>
    </source>
</evidence>
<reference evidence="3 4" key="1">
    <citation type="journal article" date="2018" name="Nat. Biotechnol.">
        <title>A standardized bacterial taxonomy based on genome phylogeny substantially revises the tree of life.</title>
        <authorList>
            <person name="Parks D.H."/>
            <person name="Chuvochina M."/>
            <person name="Waite D.W."/>
            <person name="Rinke C."/>
            <person name="Skarshewski A."/>
            <person name="Chaumeil P.A."/>
            <person name="Hugenholtz P."/>
        </authorList>
    </citation>
    <scope>NUCLEOTIDE SEQUENCE [LARGE SCALE GENOMIC DNA]</scope>
    <source>
        <strain evidence="3">UBA11728</strain>
    </source>
</reference>
<keyword evidence="2" id="KW-0472">Membrane</keyword>
<organism evidence="3 4">
    <name type="scientific">Lachnoclostridium phytofermentans</name>
    <dbReference type="NCBI Taxonomy" id="66219"/>
    <lineage>
        <taxon>Bacteria</taxon>
        <taxon>Bacillati</taxon>
        <taxon>Bacillota</taxon>
        <taxon>Clostridia</taxon>
        <taxon>Lachnospirales</taxon>
        <taxon>Lachnospiraceae</taxon>
    </lineage>
</organism>
<dbReference type="InterPro" id="IPR010897">
    <property type="entry name" value="Spore_II_P"/>
</dbReference>
<feature type="transmembrane region" description="Helical" evidence="2">
    <location>
        <begin position="12"/>
        <end position="36"/>
    </location>
</feature>
<name>A0A3D2X3G2_9FIRM</name>
<dbReference type="Proteomes" id="UP000262969">
    <property type="component" value="Unassembled WGS sequence"/>
</dbReference>
<accession>A0A3D2X3G2</accession>
<feature type="compositionally biased region" description="Polar residues" evidence="1">
    <location>
        <begin position="143"/>
        <end position="156"/>
    </location>
</feature>
<gene>
    <name evidence="3" type="ORF">DHW61_04580</name>
</gene>
<evidence type="ECO:0000256" key="2">
    <source>
        <dbReference type="SAM" id="Phobius"/>
    </source>
</evidence>
<dbReference type="Pfam" id="PF07454">
    <property type="entry name" value="SpoIIP"/>
    <property type="match status" value="1"/>
</dbReference>
<dbReference type="EMBL" id="DPVV01000160">
    <property type="protein sequence ID" value="HCL01681.1"/>
    <property type="molecule type" value="Genomic_DNA"/>
</dbReference>
<keyword evidence="2" id="KW-0812">Transmembrane</keyword>
<protein>
    <recommendedName>
        <fullName evidence="5">Stage II sporulation protein P</fullName>
    </recommendedName>
</protein>
<proteinExistence type="predicted"/>
<keyword evidence="2" id="KW-1133">Transmembrane helix</keyword>
<comment type="caution">
    <text evidence="3">The sequence shown here is derived from an EMBL/GenBank/DDBJ whole genome shotgun (WGS) entry which is preliminary data.</text>
</comment>